<name>A0ABZ1C912_9BACT</name>
<dbReference type="EMBL" id="CP139781">
    <property type="protein sequence ID" value="WRQ86805.1"/>
    <property type="molecule type" value="Genomic_DNA"/>
</dbReference>
<dbReference type="PANTHER" id="PTHR30615:SF8">
    <property type="entry name" value="UPF0047 PROTEIN C4A8.02C"/>
    <property type="match status" value="1"/>
</dbReference>
<dbReference type="PANTHER" id="PTHR30615">
    <property type="entry name" value="UNCHARACTERIZED PROTEIN YJBQ-RELATED"/>
    <property type="match status" value="1"/>
</dbReference>
<dbReference type="Pfam" id="PF01894">
    <property type="entry name" value="YjbQ"/>
    <property type="match status" value="1"/>
</dbReference>
<dbReference type="PIRSF" id="PIRSF004681">
    <property type="entry name" value="UCP004681"/>
    <property type="match status" value="1"/>
</dbReference>
<evidence type="ECO:0000313" key="3">
    <source>
        <dbReference type="Proteomes" id="UP000738431"/>
    </source>
</evidence>
<sequence length="139" mass="15568">MAVVQELLNISTRGQGTTEVTREVARIVERSGLRTGTVTVFCQHTSCSLVIMENADPSARRDLEGWLDRLVPPDDPHFTHTYEGPDDMPSHIKMSLTRTSEVVAFGDGELLLGTWQGIFLWEHRTAAHRRRLVVTVVGE</sequence>
<organism evidence="2 3">
    <name type="scientific">Actomonas aquatica</name>
    <dbReference type="NCBI Taxonomy" id="2866162"/>
    <lineage>
        <taxon>Bacteria</taxon>
        <taxon>Pseudomonadati</taxon>
        <taxon>Verrucomicrobiota</taxon>
        <taxon>Opitutia</taxon>
        <taxon>Opitutales</taxon>
        <taxon>Opitutaceae</taxon>
        <taxon>Actomonas</taxon>
    </lineage>
</organism>
<gene>
    <name evidence="2" type="ORF">K1X11_018490</name>
</gene>
<accession>A0ABZ1C912</accession>
<dbReference type="InterPro" id="IPR001602">
    <property type="entry name" value="UPF0047_YjbQ-like"/>
</dbReference>
<dbReference type="InterPro" id="IPR035917">
    <property type="entry name" value="YjbQ-like_sf"/>
</dbReference>
<dbReference type="SUPFAM" id="SSF111038">
    <property type="entry name" value="YjbQ-like"/>
    <property type="match status" value="1"/>
</dbReference>
<comment type="similarity">
    <text evidence="1">Belongs to the UPF0047 family.</text>
</comment>
<proteinExistence type="inferred from homology"/>
<dbReference type="Gene3D" id="2.60.120.460">
    <property type="entry name" value="YjbQ-like"/>
    <property type="match status" value="1"/>
</dbReference>
<dbReference type="NCBIfam" id="TIGR00149">
    <property type="entry name" value="TIGR00149_YjbQ"/>
    <property type="match status" value="1"/>
</dbReference>
<evidence type="ECO:0000313" key="2">
    <source>
        <dbReference type="EMBL" id="WRQ86805.1"/>
    </source>
</evidence>
<dbReference type="RefSeq" id="WP_221030641.1">
    <property type="nucleotide sequence ID" value="NZ_CP139781.1"/>
</dbReference>
<reference evidence="2 3" key="2">
    <citation type="submission" date="2023-12" db="EMBL/GenBank/DDBJ databases">
        <title>Description of an unclassified Opitutus bacterium of Verrucomicrobiota.</title>
        <authorList>
            <person name="Zhang D.-F."/>
        </authorList>
    </citation>
    <scope>NUCLEOTIDE SEQUENCE [LARGE SCALE GENOMIC DNA]</scope>
    <source>
        <strain evidence="2 3">WL0086</strain>
    </source>
</reference>
<keyword evidence="3" id="KW-1185">Reference proteome</keyword>
<evidence type="ECO:0000256" key="1">
    <source>
        <dbReference type="ARBA" id="ARBA00005534"/>
    </source>
</evidence>
<protein>
    <submittedName>
        <fullName evidence="2">Secondary thiamine-phosphate synthase enzyme YjbQ</fullName>
    </submittedName>
</protein>
<dbReference type="Proteomes" id="UP000738431">
    <property type="component" value="Chromosome"/>
</dbReference>
<reference evidence="2 3" key="1">
    <citation type="submission" date="2021-08" db="EMBL/GenBank/DDBJ databases">
        <authorList>
            <person name="Zhang D."/>
            <person name="Zhang A."/>
            <person name="Wang L."/>
        </authorList>
    </citation>
    <scope>NUCLEOTIDE SEQUENCE [LARGE SCALE GENOMIC DNA]</scope>
    <source>
        <strain evidence="2 3">WL0086</strain>
    </source>
</reference>